<protein>
    <submittedName>
        <fullName evidence="3">Uncharacterized protein</fullName>
    </submittedName>
</protein>
<dbReference type="EMBL" id="JAQIZT010000010">
    <property type="protein sequence ID" value="KAJ6983072.1"/>
    <property type="molecule type" value="Genomic_DNA"/>
</dbReference>
<keyword evidence="2" id="KW-1133">Transmembrane helix</keyword>
<reference evidence="3" key="1">
    <citation type="journal article" date="2023" name="Mol. Ecol. Resour.">
        <title>Chromosome-level genome assembly of a triploid poplar Populus alba 'Berolinensis'.</title>
        <authorList>
            <person name="Chen S."/>
            <person name="Yu Y."/>
            <person name="Wang X."/>
            <person name="Wang S."/>
            <person name="Zhang T."/>
            <person name="Zhou Y."/>
            <person name="He R."/>
            <person name="Meng N."/>
            <person name="Wang Y."/>
            <person name="Liu W."/>
            <person name="Liu Z."/>
            <person name="Liu J."/>
            <person name="Guo Q."/>
            <person name="Huang H."/>
            <person name="Sederoff R.R."/>
            <person name="Wang G."/>
            <person name="Qu G."/>
            <person name="Chen S."/>
        </authorList>
    </citation>
    <scope>NUCLEOTIDE SEQUENCE</scope>
    <source>
        <strain evidence="3">SC-2020</strain>
    </source>
</reference>
<sequence length="51" mass="5444">MTLKLASTITIAIVISYIISIRGLGQPQTMPSLPPSASQPALLQASHWTHC</sequence>
<evidence type="ECO:0000256" key="1">
    <source>
        <dbReference type="SAM" id="MobiDB-lite"/>
    </source>
</evidence>
<evidence type="ECO:0000256" key="2">
    <source>
        <dbReference type="SAM" id="Phobius"/>
    </source>
</evidence>
<keyword evidence="2" id="KW-0812">Transmembrane</keyword>
<accession>A0AAD6MF04</accession>
<keyword evidence="4" id="KW-1185">Reference proteome</keyword>
<name>A0AAD6MF04_9ROSI</name>
<evidence type="ECO:0000313" key="3">
    <source>
        <dbReference type="EMBL" id="KAJ6983072.1"/>
    </source>
</evidence>
<gene>
    <name evidence="3" type="ORF">NC653_026018</name>
</gene>
<comment type="caution">
    <text evidence="3">The sequence shown here is derived from an EMBL/GenBank/DDBJ whole genome shotgun (WGS) entry which is preliminary data.</text>
</comment>
<evidence type="ECO:0000313" key="4">
    <source>
        <dbReference type="Proteomes" id="UP001164929"/>
    </source>
</evidence>
<feature type="transmembrane region" description="Helical" evidence="2">
    <location>
        <begin position="6"/>
        <end position="25"/>
    </location>
</feature>
<feature type="compositionally biased region" description="Low complexity" evidence="1">
    <location>
        <begin position="35"/>
        <end position="51"/>
    </location>
</feature>
<keyword evidence="2" id="KW-0472">Membrane</keyword>
<dbReference type="Proteomes" id="UP001164929">
    <property type="component" value="Chromosome 10"/>
</dbReference>
<feature type="region of interest" description="Disordered" evidence="1">
    <location>
        <begin position="30"/>
        <end position="51"/>
    </location>
</feature>
<organism evidence="3 4">
    <name type="scientific">Populus alba x Populus x berolinensis</name>
    <dbReference type="NCBI Taxonomy" id="444605"/>
    <lineage>
        <taxon>Eukaryota</taxon>
        <taxon>Viridiplantae</taxon>
        <taxon>Streptophyta</taxon>
        <taxon>Embryophyta</taxon>
        <taxon>Tracheophyta</taxon>
        <taxon>Spermatophyta</taxon>
        <taxon>Magnoliopsida</taxon>
        <taxon>eudicotyledons</taxon>
        <taxon>Gunneridae</taxon>
        <taxon>Pentapetalae</taxon>
        <taxon>rosids</taxon>
        <taxon>fabids</taxon>
        <taxon>Malpighiales</taxon>
        <taxon>Salicaceae</taxon>
        <taxon>Saliceae</taxon>
        <taxon>Populus</taxon>
    </lineage>
</organism>
<dbReference type="AlphaFoldDB" id="A0AAD6MF04"/>
<proteinExistence type="predicted"/>